<reference evidence="2" key="1">
    <citation type="submission" date="2023-10" db="EMBL/GenBank/DDBJ databases">
        <title>Genome assemblies of two species of porcelain crab, Petrolisthes cinctipes and Petrolisthes manimaculis (Anomura: Porcellanidae).</title>
        <authorList>
            <person name="Angst P."/>
        </authorList>
    </citation>
    <scope>NUCLEOTIDE SEQUENCE</scope>
    <source>
        <strain evidence="2">PB745_01</strain>
        <tissue evidence="2">Gill</tissue>
    </source>
</reference>
<accession>A0AAE1FU08</accession>
<sequence length="140" mass="15792">MLFLVDQESEETPSELWSSRSIEGDEEKEDINETVETSLGDASTSTKSFTPTPAKMRVKIDQQEELLTLACKRLHDTDNEYAKIASVWADELRKMSPTQMLFAKKAINDILFEGQMGTLHRHSIIINTPESAPLMDSSDQ</sequence>
<proteinExistence type="predicted"/>
<feature type="compositionally biased region" description="Acidic residues" evidence="1">
    <location>
        <begin position="24"/>
        <end position="33"/>
    </location>
</feature>
<dbReference type="Proteomes" id="UP001286313">
    <property type="component" value="Unassembled WGS sequence"/>
</dbReference>
<evidence type="ECO:0000313" key="3">
    <source>
        <dbReference type="Proteomes" id="UP001286313"/>
    </source>
</evidence>
<feature type="compositionally biased region" description="Polar residues" evidence="1">
    <location>
        <begin position="34"/>
        <end position="51"/>
    </location>
</feature>
<evidence type="ECO:0000256" key="1">
    <source>
        <dbReference type="SAM" id="MobiDB-lite"/>
    </source>
</evidence>
<dbReference type="EMBL" id="JAWQEG010001317">
    <property type="protein sequence ID" value="KAK3880527.1"/>
    <property type="molecule type" value="Genomic_DNA"/>
</dbReference>
<gene>
    <name evidence="2" type="ORF">Pcinc_014991</name>
</gene>
<feature type="region of interest" description="Disordered" evidence="1">
    <location>
        <begin position="1"/>
        <end position="51"/>
    </location>
</feature>
<organism evidence="2 3">
    <name type="scientific">Petrolisthes cinctipes</name>
    <name type="common">Flat porcelain crab</name>
    <dbReference type="NCBI Taxonomy" id="88211"/>
    <lineage>
        <taxon>Eukaryota</taxon>
        <taxon>Metazoa</taxon>
        <taxon>Ecdysozoa</taxon>
        <taxon>Arthropoda</taxon>
        <taxon>Crustacea</taxon>
        <taxon>Multicrustacea</taxon>
        <taxon>Malacostraca</taxon>
        <taxon>Eumalacostraca</taxon>
        <taxon>Eucarida</taxon>
        <taxon>Decapoda</taxon>
        <taxon>Pleocyemata</taxon>
        <taxon>Anomura</taxon>
        <taxon>Galatheoidea</taxon>
        <taxon>Porcellanidae</taxon>
        <taxon>Petrolisthes</taxon>
    </lineage>
</organism>
<name>A0AAE1FU08_PETCI</name>
<protein>
    <submittedName>
        <fullName evidence="2">Uncharacterized protein</fullName>
    </submittedName>
</protein>
<dbReference type="AlphaFoldDB" id="A0AAE1FU08"/>
<evidence type="ECO:0000313" key="2">
    <source>
        <dbReference type="EMBL" id="KAK3880527.1"/>
    </source>
</evidence>
<comment type="caution">
    <text evidence="2">The sequence shown here is derived from an EMBL/GenBank/DDBJ whole genome shotgun (WGS) entry which is preliminary data.</text>
</comment>
<keyword evidence="3" id="KW-1185">Reference proteome</keyword>